<dbReference type="RefSeq" id="WP_146368746.1">
    <property type="nucleotide sequence ID" value="NZ_CP042295.1"/>
</dbReference>
<dbReference type="OrthoDB" id="9766088at2"/>
<evidence type="ECO:0000256" key="4">
    <source>
        <dbReference type="ARBA" id="ARBA00022741"/>
    </source>
</evidence>
<evidence type="ECO:0000256" key="1">
    <source>
        <dbReference type="ARBA" id="ARBA00022490"/>
    </source>
</evidence>
<evidence type="ECO:0000313" key="9">
    <source>
        <dbReference type="EMBL" id="QDY87200.1"/>
    </source>
</evidence>
<dbReference type="EC" id="6.3.1.1" evidence="7"/>
<dbReference type="InterPro" id="IPR045864">
    <property type="entry name" value="aa-tRNA-synth_II/BPL/LPL"/>
</dbReference>
<dbReference type="InterPro" id="IPR006195">
    <property type="entry name" value="aa-tRNA-synth_II"/>
</dbReference>
<keyword evidence="6" id="KW-0061">Asparagine biosynthesis</keyword>
<evidence type="ECO:0000256" key="6">
    <source>
        <dbReference type="ARBA" id="ARBA00022888"/>
    </source>
</evidence>
<dbReference type="Gene3D" id="3.30.930.10">
    <property type="entry name" value="Bira Bifunctional Protein, Domain 2"/>
    <property type="match status" value="1"/>
</dbReference>
<dbReference type="KEGG" id="mans:FRW55_03510"/>
<evidence type="ECO:0000313" key="10">
    <source>
        <dbReference type="Proteomes" id="UP000318927"/>
    </source>
</evidence>
<dbReference type="PROSITE" id="PS50862">
    <property type="entry name" value="AA_TRNA_LIGASE_II"/>
    <property type="match status" value="1"/>
</dbReference>
<evidence type="ECO:0000256" key="5">
    <source>
        <dbReference type="ARBA" id="ARBA00022840"/>
    </source>
</evidence>
<dbReference type="PANTHER" id="PTHR30073">
    <property type="entry name" value="ASPARTATE--AMMONIA LIGASE"/>
    <property type="match status" value="1"/>
</dbReference>
<keyword evidence="3" id="KW-0028">Amino-acid biosynthesis</keyword>
<dbReference type="AlphaFoldDB" id="A0A5B8JY11"/>
<dbReference type="Proteomes" id="UP000318927">
    <property type="component" value="Chromosome"/>
</dbReference>
<keyword evidence="2 9" id="KW-0436">Ligase</keyword>
<dbReference type="SUPFAM" id="SSF55681">
    <property type="entry name" value="Class II aaRS and biotin synthetases"/>
    <property type="match status" value="1"/>
</dbReference>
<name>A0A5B8JY11_9MOLU</name>
<evidence type="ECO:0000259" key="8">
    <source>
        <dbReference type="PROSITE" id="PS50862"/>
    </source>
</evidence>
<keyword evidence="5" id="KW-0067">ATP-binding</keyword>
<evidence type="ECO:0000256" key="2">
    <source>
        <dbReference type="ARBA" id="ARBA00022598"/>
    </source>
</evidence>
<dbReference type="EMBL" id="CP042295">
    <property type="protein sequence ID" value="QDY87200.1"/>
    <property type="molecule type" value="Genomic_DNA"/>
</dbReference>
<keyword evidence="10" id="KW-1185">Reference proteome</keyword>
<keyword evidence="4" id="KW-0547">Nucleotide-binding</keyword>
<dbReference type="GO" id="GO:0005829">
    <property type="term" value="C:cytosol"/>
    <property type="evidence" value="ECO:0007669"/>
    <property type="project" value="TreeGrafter"/>
</dbReference>
<dbReference type="InterPro" id="IPR004618">
    <property type="entry name" value="AsnA"/>
</dbReference>
<evidence type="ECO:0000256" key="7">
    <source>
        <dbReference type="NCBIfam" id="TIGR00669"/>
    </source>
</evidence>
<dbReference type="GO" id="GO:0005524">
    <property type="term" value="F:ATP binding"/>
    <property type="evidence" value="ECO:0007669"/>
    <property type="project" value="UniProtKB-KW"/>
</dbReference>
<dbReference type="GO" id="GO:0006529">
    <property type="term" value="P:asparagine biosynthetic process"/>
    <property type="evidence" value="ECO:0007669"/>
    <property type="project" value="UniProtKB-UniRule"/>
</dbReference>
<dbReference type="PIRSF" id="PIRSF001555">
    <property type="entry name" value="Asp_ammon_ligase"/>
    <property type="match status" value="1"/>
</dbReference>
<dbReference type="NCBIfam" id="TIGR00669">
    <property type="entry name" value="asnA"/>
    <property type="match status" value="1"/>
</dbReference>
<feature type="domain" description="Aminoacyl-transfer RNA synthetases class-II family profile" evidence="8">
    <location>
        <begin position="98"/>
        <end position="311"/>
    </location>
</feature>
<evidence type="ECO:0000256" key="3">
    <source>
        <dbReference type="ARBA" id="ARBA00022605"/>
    </source>
</evidence>
<sequence length="326" mass="38546">MYKSKLNIKNTQKAIELLKFTFTKELHKNLNLTRVSAPLFVFSNNKINDGLNGEKPVIFKAKTIDQDIEIVHSLAKWKRMALKKYNFDTYEGIWTDMNAIRREEDLDNKHSLYVDQWDWEMIINESDRNLEFLFNIVRKIYKSILHTERKLNIEYVELKEKLPKSVKFISSTELYNLYPNLTPEERERAIVKLHGAVFVYGIGDKLEDGLEHSKRAFDYDDWTLNGDLLFYDKINDDCIEISSMGIRVDKKSLLNQKHKLNKSDEFMKEYHQMILNNQLPFTIGGGIGQSRLSMFLLEKKHIAEVQVSLWDEQNNDFFDKNNIEFL</sequence>
<accession>A0A5B8JY11</accession>
<gene>
    <name evidence="9" type="ORF">FRW55_03510</name>
</gene>
<proteinExistence type="predicted"/>
<protein>
    <recommendedName>
        <fullName evidence="7">Aspartate--ammonia ligase</fullName>
        <ecNumber evidence="7">6.3.1.1</ecNumber>
    </recommendedName>
</protein>
<reference evidence="9 10" key="1">
    <citation type="journal article" date="2019" name="Microbiol. Resour. Announc.">
        <title>Complete Genome Sequences of Three Mycoplasma anserisalpingitis (Mycoplasma sp. 1220) Strains.</title>
        <authorList>
            <person name="Grozner D."/>
            <person name="Forro B."/>
            <person name="Kovacs A.B."/>
            <person name="Marton S."/>
            <person name="Banyai K."/>
            <person name="Kreizinger Z."/>
            <person name="Sulyok K.M."/>
            <person name="Gyuranecz M."/>
        </authorList>
    </citation>
    <scope>NUCLEOTIDE SEQUENCE [LARGE SCALE GENOMIC DNA]</scope>
    <source>
        <strain evidence="9 10">ATCC:BAA-2147</strain>
    </source>
</reference>
<dbReference type="GO" id="GO:0004071">
    <property type="term" value="F:aspartate-ammonia ligase activity"/>
    <property type="evidence" value="ECO:0007669"/>
    <property type="project" value="UniProtKB-UniRule"/>
</dbReference>
<organism evidence="9 10">
    <name type="scientific">Mycoplasma anserisalpingitidis</name>
    <dbReference type="NCBI Taxonomy" id="519450"/>
    <lineage>
        <taxon>Bacteria</taxon>
        <taxon>Bacillati</taxon>
        <taxon>Mycoplasmatota</taxon>
        <taxon>Mollicutes</taxon>
        <taxon>Mycoplasmataceae</taxon>
        <taxon>Mycoplasma</taxon>
    </lineage>
</organism>
<keyword evidence="1" id="KW-0963">Cytoplasm</keyword>
<dbReference type="Pfam" id="PF03590">
    <property type="entry name" value="AsnA"/>
    <property type="match status" value="1"/>
</dbReference>
<dbReference type="PANTHER" id="PTHR30073:SF5">
    <property type="entry name" value="ASPARTATE--AMMONIA LIGASE"/>
    <property type="match status" value="1"/>
</dbReference>